<dbReference type="OrthoDB" id="9792162at2"/>
<dbReference type="Gene3D" id="3.40.50.720">
    <property type="entry name" value="NAD(P)-binding Rossmann-like Domain"/>
    <property type="match status" value="1"/>
</dbReference>
<dbReference type="KEGG" id="ska:CP970_13060"/>
<feature type="domain" description="Enoyl reductase (ER)" evidence="3">
    <location>
        <begin position="27"/>
        <end position="342"/>
    </location>
</feature>
<evidence type="ECO:0000313" key="5">
    <source>
        <dbReference type="Proteomes" id="UP000325529"/>
    </source>
</evidence>
<sequence>MTKNTTKNTPKNTAKNTARTVLFDEVGGPEVLRVEELPLAAPGPGEVLVRVEALGLNRAEALFRAGTYYYPPTLPASRLGYEAAGIVEAVGEGVTAHAPGDAVLTGPGIEMSASGVYADRVVLPVGSVLPRPAGLDAVTGAATWLAYSTAYGGMLETGGLRPGDHVVITAASSGVGIAALQTAARIGAVPIAVTRTDEKRQRLLDLGAALVIASDTEDVVKEVHRFTGGKGAELIFDAVGGAGLAELSGAAVTGGTVVVYGFLDQRKPMQLPLNWPLTVHGYANSQMSENAEGRRRVNAFIESGVRDGTFRPVVAEVFEGLESIGDAHRLLEANGHVGKVVVRLTPSE</sequence>
<dbReference type="CDD" id="cd08268">
    <property type="entry name" value="MDR2"/>
    <property type="match status" value="1"/>
</dbReference>
<dbReference type="InterPro" id="IPR011032">
    <property type="entry name" value="GroES-like_sf"/>
</dbReference>
<dbReference type="InterPro" id="IPR036291">
    <property type="entry name" value="NAD(P)-bd_dom_sf"/>
</dbReference>
<dbReference type="SUPFAM" id="SSF51735">
    <property type="entry name" value="NAD(P)-binding Rossmann-fold domains"/>
    <property type="match status" value="1"/>
</dbReference>
<evidence type="ECO:0000256" key="1">
    <source>
        <dbReference type="ARBA" id="ARBA00022857"/>
    </source>
</evidence>
<dbReference type="Pfam" id="PF00107">
    <property type="entry name" value="ADH_zinc_N"/>
    <property type="match status" value="1"/>
</dbReference>
<organism evidence="4 5">
    <name type="scientific">Streptomyces kanamyceticus</name>
    <dbReference type="NCBI Taxonomy" id="1967"/>
    <lineage>
        <taxon>Bacteria</taxon>
        <taxon>Bacillati</taxon>
        <taxon>Actinomycetota</taxon>
        <taxon>Actinomycetes</taxon>
        <taxon>Kitasatosporales</taxon>
        <taxon>Streptomycetaceae</taxon>
        <taxon>Streptomyces</taxon>
    </lineage>
</organism>
<dbReference type="Proteomes" id="UP000325529">
    <property type="component" value="Chromosome"/>
</dbReference>
<dbReference type="InterPro" id="IPR013154">
    <property type="entry name" value="ADH-like_N"/>
</dbReference>
<protein>
    <submittedName>
        <fullName evidence="4">NADPH:quinone reductase</fullName>
    </submittedName>
</protein>
<dbReference type="PANTHER" id="PTHR48106:SF5">
    <property type="entry name" value="ZINC-CONTAINING ALCOHOL DEHYDROGENASE"/>
    <property type="match status" value="1"/>
</dbReference>
<evidence type="ECO:0000259" key="3">
    <source>
        <dbReference type="SMART" id="SM00829"/>
    </source>
</evidence>
<gene>
    <name evidence="4" type="ORF">CP970_13060</name>
</gene>
<evidence type="ECO:0000313" key="4">
    <source>
        <dbReference type="EMBL" id="QEU91686.1"/>
    </source>
</evidence>
<dbReference type="AlphaFoldDB" id="A0A5J6GER0"/>
<dbReference type="InterPro" id="IPR020843">
    <property type="entry name" value="ER"/>
</dbReference>
<dbReference type="GO" id="GO:0070402">
    <property type="term" value="F:NADPH binding"/>
    <property type="evidence" value="ECO:0007669"/>
    <property type="project" value="TreeGrafter"/>
</dbReference>
<name>A0A5J6GER0_STRKN</name>
<dbReference type="SMART" id="SM00829">
    <property type="entry name" value="PKS_ER"/>
    <property type="match status" value="1"/>
</dbReference>
<keyword evidence="5" id="KW-1185">Reference proteome</keyword>
<dbReference type="SUPFAM" id="SSF50129">
    <property type="entry name" value="GroES-like"/>
    <property type="match status" value="1"/>
</dbReference>
<dbReference type="Pfam" id="PF08240">
    <property type="entry name" value="ADH_N"/>
    <property type="match status" value="1"/>
</dbReference>
<dbReference type="Gene3D" id="3.90.180.10">
    <property type="entry name" value="Medium-chain alcohol dehydrogenases, catalytic domain"/>
    <property type="match status" value="1"/>
</dbReference>
<dbReference type="InterPro" id="IPR013149">
    <property type="entry name" value="ADH-like_C"/>
</dbReference>
<accession>A0A5J6GER0</accession>
<proteinExistence type="predicted"/>
<dbReference type="RefSeq" id="WP_055550237.1">
    <property type="nucleotide sequence ID" value="NZ_CP023699.1"/>
</dbReference>
<dbReference type="GO" id="GO:0016651">
    <property type="term" value="F:oxidoreductase activity, acting on NAD(P)H"/>
    <property type="evidence" value="ECO:0007669"/>
    <property type="project" value="TreeGrafter"/>
</dbReference>
<keyword evidence="2" id="KW-0560">Oxidoreductase</keyword>
<evidence type="ECO:0000256" key="2">
    <source>
        <dbReference type="ARBA" id="ARBA00023002"/>
    </source>
</evidence>
<dbReference type="PANTHER" id="PTHR48106">
    <property type="entry name" value="QUINONE OXIDOREDUCTASE PIG3-RELATED"/>
    <property type="match status" value="1"/>
</dbReference>
<reference evidence="4 5" key="1">
    <citation type="submission" date="2017-09" db="EMBL/GenBank/DDBJ databases">
        <authorList>
            <person name="Lee N."/>
            <person name="Cho B.-K."/>
        </authorList>
    </citation>
    <scope>NUCLEOTIDE SEQUENCE [LARGE SCALE GENOMIC DNA]</scope>
    <source>
        <strain evidence="4 5">ATCC 12853</strain>
    </source>
</reference>
<keyword evidence="1" id="KW-0521">NADP</keyword>
<dbReference type="EMBL" id="CP023699">
    <property type="protein sequence ID" value="QEU91686.1"/>
    <property type="molecule type" value="Genomic_DNA"/>
</dbReference>